<keyword evidence="6 7" id="KW-0472">Membrane</keyword>
<evidence type="ECO:0000256" key="4">
    <source>
        <dbReference type="ARBA" id="ARBA00022692"/>
    </source>
</evidence>
<comment type="subcellular location">
    <subcellularLocation>
        <location evidence="1">Cell inner membrane</location>
    </subcellularLocation>
</comment>
<feature type="domain" description="Mce/MlaD" evidence="8">
    <location>
        <begin position="39"/>
        <end position="130"/>
    </location>
</feature>
<keyword evidence="5 7" id="KW-1133">Transmembrane helix</keyword>
<dbReference type="InterPro" id="IPR051800">
    <property type="entry name" value="PqiA-PqiB_transport"/>
</dbReference>
<keyword evidence="10" id="KW-1185">Reference proteome</keyword>
<evidence type="ECO:0000259" key="8">
    <source>
        <dbReference type="Pfam" id="PF02470"/>
    </source>
</evidence>
<dbReference type="STRING" id="488535.SAMN04487963_2094"/>
<accession>A0A1I4PZE4</accession>
<dbReference type="Proteomes" id="UP000198519">
    <property type="component" value="Unassembled WGS sequence"/>
</dbReference>
<keyword evidence="2" id="KW-1003">Cell membrane</keyword>
<organism evidence="9 10">
    <name type="scientific">Marinobacter zhejiangensis</name>
    <dbReference type="NCBI Taxonomy" id="488535"/>
    <lineage>
        <taxon>Bacteria</taxon>
        <taxon>Pseudomonadati</taxon>
        <taxon>Pseudomonadota</taxon>
        <taxon>Gammaproteobacteria</taxon>
        <taxon>Pseudomonadales</taxon>
        <taxon>Marinobacteraceae</taxon>
        <taxon>Marinobacter</taxon>
    </lineage>
</organism>
<sequence length="540" mass="58520">MTNTPATSSAPKLSAVWLIPLLALLIGAWLMYSNIAGKGPVITLMMENAEGITAGKTAVKTRNVQVGLVESVRLSDDLTHTLLSVQMQAGTERMLLEDTQFWIVKPRVDREGISGLSTVLSGAYIELLPGTDGRPPRAYSVNDSPPPQLTGDGLFLTLVSDVGSSVDTGDPVNYRNLRVGRVVDTQFDPAEKVFRHQLFIEEPYDVLVTQTSRFWEVSGMGFKLGAEGFEAQIGSLETLVGGGVSFAVPDPNMSLGPPAEDGDTFTLYPDEEAARRALYSQTLDYVLMIEGSVRGLRPGAPVEYRGVRVGTVETVAWGFGYEGPSSMQQDPVPVLIRLEPQRQAQRTEVPMSRWETEIAAMVDGGLRASLETGSLLTGALIVTLDFYTGVAPATLEQTYRSVPVFPTVDGSGISKIEDQISTLLTTLNNLPFNELANNLNQNLETMASVAQQLDTLVANPALHSLPQEAGNSLIALQEVLDSWRGDENGAAFRELQTTLQKLNQMIDRATPVLDTLNERPNALIFQDSAAPDPQPRAQHP</sequence>
<evidence type="ECO:0000313" key="10">
    <source>
        <dbReference type="Proteomes" id="UP000198519"/>
    </source>
</evidence>
<evidence type="ECO:0000256" key="2">
    <source>
        <dbReference type="ARBA" id="ARBA00022475"/>
    </source>
</evidence>
<dbReference type="AlphaFoldDB" id="A0A1I4PZE4"/>
<keyword evidence="3" id="KW-0997">Cell inner membrane</keyword>
<evidence type="ECO:0000256" key="1">
    <source>
        <dbReference type="ARBA" id="ARBA00004533"/>
    </source>
</evidence>
<evidence type="ECO:0000256" key="3">
    <source>
        <dbReference type="ARBA" id="ARBA00022519"/>
    </source>
</evidence>
<evidence type="ECO:0000256" key="7">
    <source>
        <dbReference type="SAM" id="Phobius"/>
    </source>
</evidence>
<evidence type="ECO:0000313" key="9">
    <source>
        <dbReference type="EMBL" id="SFM33181.1"/>
    </source>
</evidence>
<proteinExistence type="predicted"/>
<dbReference type="Pfam" id="PF02470">
    <property type="entry name" value="MlaD"/>
    <property type="match status" value="3"/>
</dbReference>
<feature type="domain" description="Mce/MlaD" evidence="8">
    <location>
        <begin position="292"/>
        <end position="385"/>
    </location>
</feature>
<dbReference type="InterPro" id="IPR003399">
    <property type="entry name" value="Mce/MlaD"/>
</dbReference>
<dbReference type="EMBL" id="FOUE01000003">
    <property type="protein sequence ID" value="SFM33181.1"/>
    <property type="molecule type" value="Genomic_DNA"/>
</dbReference>
<dbReference type="NCBIfam" id="NF008070">
    <property type="entry name" value="PRK10807.1"/>
    <property type="match status" value="1"/>
</dbReference>
<evidence type="ECO:0000256" key="6">
    <source>
        <dbReference type="ARBA" id="ARBA00023136"/>
    </source>
</evidence>
<protein>
    <submittedName>
        <fullName evidence="9">Paraquat-inducible protein B</fullName>
    </submittedName>
</protein>
<feature type="domain" description="Mce/MlaD" evidence="8">
    <location>
        <begin position="160"/>
        <end position="229"/>
    </location>
</feature>
<evidence type="ECO:0000256" key="5">
    <source>
        <dbReference type="ARBA" id="ARBA00022989"/>
    </source>
</evidence>
<reference evidence="10" key="1">
    <citation type="submission" date="2016-10" db="EMBL/GenBank/DDBJ databases">
        <authorList>
            <person name="Varghese N."/>
            <person name="Submissions S."/>
        </authorList>
    </citation>
    <scope>NUCLEOTIDE SEQUENCE [LARGE SCALE GENOMIC DNA]</scope>
    <source>
        <strain evidence="10">CGMCC 1.7061</strain>
    </source>
</reference>
<feature type="transmembrane region" description="Helical" evidence="7">
    <location>
        <begin position="12"/>
        <end position="32"/>
    </location>
</feature>
<keyword evidence="4 7" id="KW-0812">Transmembrane</keyword>
<dbReference type="RefSeq" id="WP_092022267.1">
    <property type="nucleotide sequence ID" value="NZ_FOUE01000003.1"/>
</dbReference>
<name>A0A1I4PZE4_9GAMM</name>
<dbReference type="OrthoDB" id="9806984at2"/>
<dbReference type="PANTHER" id="PTHR30462">
    <property type="entry name" value="INTERMEMBRANE TRANSPORT PROTEIN PQIB-RELATED"/>
    <property type="match status" value="1"/>
</dbReference>
<dbReference type="GO" id="GO:0005886">
    <property type="term" value="C:plasma membrane"/>
    <property type="evidence" value="ECO:0007669"/>
    <property type="project" value="UniProtKB-SubCell"/>
</dbReference>
<dbReference type="PANTHER" id="PTHR30462:SF2">
    <property type="entry name" value="INTERMEMBRANE TRANSPORT PROTEIN PQIB"/>
    <property type="match status" value="1"/>
</dbReference>
<gene>
    <name evidence="9" type="ORF">SAMN04487963_2094</name>
</gene>